<dbReference type="KEGG" id="fng:JM64_08160"/>
<feature type="transmembrane region" description="Helical" evidence="1">
    <location>
        <begin position="185"/>
        <end position="205"/>
    </location>
</feature>
<feature type="transmembrane region" description="Helical" evidence="1">
    <location>
        <begin position="266"/>
        <end position="282"/>
    </location>
</feature>
<dbReference type="EMBL" id="DTBH01000041">
    <property type="protein sequence ID" value="HGQ76642.1"/>
    <property type="molecule type" value="Genomic_DNA"/>
</dbReference>
<protein>
    <submittedName>
        <fullName evidence="2">Uncharacterized protein</fullName>
    </submittedName>
</protein>
<dbReference type="Pfam" id="PF18949">
    <property type="entry name" value="DUF5693"/>
    <property type="match status" value="1"/>
</dbReference>
<dbReference type="InterPro" id="IPR043748">
    <property type="entry name" value="DUF5693"/>
</dbReference>
<evidence type="ECO:0000256" key="1">
    <source>
        <dbReference type="SAM" id="Phobius"/>
    </source>
</evidence>
<dbReference type="Proteomes" id="UP000077096">
    <property type="component" value="Chromosome"/>
</dbReference>
<dbReference type="EMBL" id="DSZT01000123">
    <property type="protein sequence ID" value="HGU42059.1"/>
    <property type="molecule type" value="Genomic_DNA"/>
</dbReference>
<evidence type="ECO:0000313" key="5">
    <source>
        <dbReference type="Proteomes" id="UP000077096"/>
    </source>
</evidence>
<evidence type="ECO:0000313" key="3">
    <source>
        <dbReference type="EMBL" id="HGQ76642.1"/>
    </source>
</evidence>
<feature type="transmembrane region" description="Helical" evidence="1">
    <location>
        <begin position="360"/>
        <end position="383"/>
    </location>
</feature>
<name>A0A172T4G7_FERPE</name>
<dbReference type="OrthoDB" id="3805529at2"/>
<proteinExistence type="predicted"/>
<dbReference type="PATRIC" id="fig|93466.3.peg.1718"/>
<gene>
    <name evidence="4" type="ORF">ENT72_03960</name>
    <name evidence="3" type="ORF">ENU12_01680</name>
    <name evidence="2" type="ORF">JM64_08160</name>
</gene>
<evidence type="ECO:0000313" key="4">
    <source>
        <dbReference type="EMBL" id="HGU42059.1"/>
    </source>
</evidence>
<feature type="transmembrane region" description="Helical" evidence="1">
    <location>
        <begin position="211"/>
        <end position="230"/>
    </location>
</feature>
<keyword evidence="1" id="KW-0812">Transmembrane</keyword>
<accession>A0A172T4G7</accession>
<sequence>MKLPLFAKNETYINIILTVFALVLSVFIFLRIPNDKNNLTVSVFFDDDPSILFYTGSEKINDKVKIIIPLEGMKEKPEEFYKKVESRYVGIMEFYGDADFVRNFYKTTGYKKIVKVHYVKPKELSRYDSYSLFKRLWRAVMERSVDVIVLPKSQITEEALESFGNFFQVQSEIPMPDNTNWNSKISGILLGVFVALQAPFTILGFALFKQYWLFVSIISIFGTLAAYFSSNNRFTKVASVFMLGLLTNFSLYSYEYLNDLEVYRGVKVSLVLLPLVVGLLTFRELYQKSSIKRWHIVTTGIIGGVAIVYMLMRSGNYGYVLDIEEKIRLTLENIFIIRPRIKELIFLPMFFVAGDIENEFISGILTFFGTFGFISIFNSFCHIKAPIYIVFYREITTLLVALVIYLIFSVIRNLWLVWTNKK</sequence>
<feature type="transmembrane region" description="Helical" evidence="1">
    <location>
        <begin position="12"/>
        <end position="30"/>
    </location>
</feature>
<dbReference type="AlphaFoldDB" id="A0A172T4G7"/>
<reference evidence="3" key="2">
    <citation type="journal article" date="2020" name="mSystems">
        <title>Genome- and Community-Level Interaction Insights into Carbon Utilization and Element Cycling Functions of Hydrothermarchaeota in Hydrothermal Sediment.</title>
        <authorList>
            <person name="Zhou Z."/>
            <person name="Liu Y."/>
            <person name="Xu W."/>
            <person name="Pan J."/>
            <person name="Luo Z.H."/>
            <person name="Li M."/>
        </authorList>
    </citation>
    <scope>NUCLEOTIDE SEQUENCE [LARGE SCALE GENOMIC DNA]</scope>
    <source>
        <strain evidence="4">SpSt-604</strain>
        <strain evidence="3">SpSt-640</strain>
    </source>
</reference>
<feature type="transmembrane region" description="Helical" evidence="1">
    <location>
        <begin position="294"/>
        <end position="312"/>
    </location>
</feature>
<reference evidence="2 5" key="1">
    <citation type="submission" date="2014-08" db="EMBL/GenBank/DDBJ databases">
        <title>Fervidobacterium pennivorans DYC genome.</title>
        <authorList>
            <person name="Wushke S."/>
        </authorList>
    </citation>
    <scope>NUCLEOTIDE SEQUENCE [LARGE SCALE GENOMIC DNA]</scope>
    <source>
        <strain evidence="2 5">DYC</strain>
    </source>
</reference>
<organism evidence="2 5">
    <name type="scientific">Fervidobacterium pennivorans</name>
    <dbReference type="NCBI Taxonomy" id="93466"/>
    <lineage>
        <taxon>Bacteria</taxon>
        <taxon>Thermotogati</taxon>
        <taxon>Thermotogota</taxon>
        <taxon>Thermotogae</taxon>
        <taxon>Thermotogales</taxon>
        <taxon>Fervidobacteriaceae</taxon>
        <taxon>Fervidobacterium</taxon>
    </lineage>
</organism>
<feature type="transmembrane region" description="Helical" evidence="1">
    <location>
        <begin position="237"/>
        <end position="254"/>
    </location>
</feature>
<feature type="transmembrane region" description="Helical" evidence="1">
    <location>
        <begin position="395"/>
        <end position="418"/>
    </location>
</feature>
<dbReference type="EMBL" id="CP011393">
    <property type="protein sequence ID" value="ANE41918.1"/>
    <property type="molecule type" value="Genomic_DNA"/>
</dbReference>
<keyword evidence="1" id="KW-1133">Transmembrane helix</keyword>
<keyword evidence="1" id="KW-0472">Membrane</keyword>
<evidence type="ECO:0000313" key="2">
    <source>
        <dbReference type="EMBL" id="ANE41918.1"/>
    </source>
</evidence>